<name>A0A915K319_ROMCU</name>
<dbReference type="WBParaSite" id="nRc.2.0.1.t33096-RA">
    <property type="protein sequence ID" value="nRc.2.0.1.t33096-RA"/>
    <property type="gene ID" value="nRc.2.0.1.g33096"/>
</dbReference>
<dbReference type="GO" id="GO:0003735">
    <property type="term" value="F:structural constituent of ribosome"/>
    <property type="evidence" value="ECO:0007669"/>
    <property type="project" value="InterPro"/>
</dbReference>
<reference evidence="2" key="1">
    <citation type="submission" date="2022-11" db="UniProtKB">
        <authorList>
            <consortium name="WormBaseParasite"/>
        </authorList>
    </citation>
    <scope>IDENTIFICATION</scope>
</reference>
<dbReference type="PANTHER" id="PTHR13528:SF2">
    <property type="entry name" value="LARGE RIBOSOMAL SUBUNIT PROTEIN BL28M"/>
    <property type="match status" value="1"/>
</dbReference>
<dbReference type="PANTHER" id="PTHR13528">
    <property type="entry name" value="39S RIBOSOMAL PROTEIN L28, MITOCHONDRIAL"/>
    <property type="match status" value="1"/>
</dbReference>
<accession>A0A915K319</accession>
<dbReference type="GO" id="GO:0005762">
    <property type="term" value="C:mitochondrial large ribosomal subunit"/>
    <property type="evidence" value="ECO:0007669"/>
    <property type="project" value="TreeGrafter"/>
</dbReference>
<dbReference type="InterPro" id="IPR026569">
    <property type="entry name" value="Ribosomal_bL28"/>
</dbReference>
<dbReference type="Proteomes" id="UP000887565">
    <property type="component" value="Unplaced"/>
</dbReference>
<proteinExistence type="predicted"/>
<dbReference type="OMA" id="KMSNRLK"/>
<protein>
    <submittedName>
        <fullName evidence="2">39S ribosomal protein L28, mitochondrial</fullName>
    </submittedName>
</protein>
<sequence length="285" mass="34372">MAAAKLAPKPVVTWEKAQRIWRNWDIWRDPQSVVHRLPEHYKRRYWANILADRTPVHYQPPDVRFSYDPIKKLTIEHEHYPVLVIYPPEVDKGLWGGEGILKGYEAYKLKKRRVFDRPKPIRWRARFFWPRLLHRVFYSEIFDKYLKVRCTRRLAELVDQNFGFDYYILRTSELDLGSKLGNKLKREMLLSLARRDYYPNDAEKRKEIEEKYKEFIIPEHEAEWVGLDLNEACMKLQDLEFSVEPEPLKFKFERGLLDELSGGKSIETKETFLSRITPKFTKFFK</sequence>
<organism evidence="1 2">
    <name type="scientific">Romanomermis culicivorax</name>
    <name type="common">Nematode worm</name>
    <dbReference type="NCBI Taxonomy" id="13658"/>
    <lineage>
        <taxon>Eukaryota</taxon>
        <taxon>Metazoa</taxon>
        <taxon>Ecdysozoa</taxon>
        <taxon>Nematoda</taxon>
        <taxon>Enoplea</taxon>
        <taxon>Dorylaimia</taxon>
        <taxon>Mermithida</taxon>
        <taxon>Mermithoidea</taxon>
        <taxon>Mermithidae</taxon>
        <taxon>Romanomermis</taxon>
    </lineage>
</organism>
<evidence type="ECO:0000313" key="1">
    <source>
        <dbReference type="Proteomes" id="UP000887565"/>
    </source>
</evidence>
<keyword evidence="1" id="KW-1185">Reference proteome</keyword>
<dbReference type="AlphaFoldDB" id="A0A915K319"/>
<evidence type="ECO:0000313" key="2">
    <source>
        <dbReference type="WBParaSite" id="nRc.2.0.1.t33096-RA"/>
    </source>
</evidence>